<dbReference type="InterPro" id="IPR036291">
    <property type="entry name" value="NAD(P)-bd_dom_sf"/>
</dbReference>
<dbReference type="PANTHER" id="PTHR22604:SF105">
    <property type="entry name" value="TRANS-1,2-DIHYDROBENZENE-1,2-DIOL DEHYDROGENASE"/>
    <property type="match status" value="1"/>
</dbReference>
<dbReference type="EMBL" id="JAHQCW010000002">
    <property type="protein sequence ID" value="MBU9735272.1"/>
    <property type="molecule type" value="Genomic_DNA"/>
</dbReference>
<dbReference type="RefSeq" id="WP_238720428.1">
    <property type="nucleotide sequence ID" value="NZ_JAHQCW010000002.1"/>
</dbReference>
<dbReference type="PANTHER" id="PTHR22604">
    <property type="entry name" value="OXIDOREDUCTASES"/>
    <property type="match status" value="1"/>
</dbReference>
<dbReference type="InterPro" id="IPR050984">
    <property type="entry name" value="Gfo/Idh/MocA_domain"/>
</dbReference>
<accession>A0A949N9E6</accession>
<dbReference type="AlphaFoldDB" id="A0A949N9E6"/>
<dbReference type="Pfam" id="PF22725">
    <property type="entry name" value="GFO_IDH_MocA_C3"/>
    <property type="match status" value="1"/>
</dbReference>
<evidence type="ECO:0000313" key="6">
    <source>
        <dbReference type="Proteomes" id="UP000712157"/>
    </source>
</evidence>
<organism evidence="5 6">
    <name type="scientific">Diplocloster agilis</name>
    <dbReference type="NCBI Taxonomy" id="2850323"/>
    <lineage>
        <taxon>Bacteria</taxon>
        <taxon>Bacillati</taxon>
        <taxon>Bacillota</taxon>
        <taxon>Clostridia</taxon>
        <taxon>Lachnospirales</taxon>
        <taxon>Lachnospiraceae</taxon>
        <taxon>Diplocloster</taxon>
    </lineage>
</organism>
<comment type="caution">
    <text evidence="5">The sequence shown here is derived from an EMBL/GenBank/DDBJ whole genome shotgun (WGS) entry which is preliminary data.</text>
</comment>
<dbReference type="Gene3D" id="3.30.360.10">
    <property type="entry name" value="Dihydrodipicolinate Reductase, domain 2"/>
    <property type="match status" value="1"/>
</dbReference>
<keyword evidence="6" id="KW-1185">Reference proteome</keyword>
<dbReference type="GO" id="GO:0016491">
    <property type="term" value="F:oxidoreductase activity"/>
    <property type="evidence" value="ECO:0007669"/>
    <property type="project" value="UniProtKB-KW"/>
</dbReference>
<feature type="domain" description="GFO/IDH/MocA-like oxidoreductase" evidence="4">
    <location>
        <begin position="131"/>
        <end position="245"/>
    </location>
</feature>
<keyword evidence="2" id="KW-0560">Oxidoreductase</keyword>
<dbReference type="InterPro" id="IPR055170">
    <property type="entry name" value="GFO_IDH_MocA-like_dom"/>
</dbReference>
<protein>
    <submittedName>
        <fullName evidence="5">Gfo/Idh/MocA family oxidoreductase</fullName>
    </submittedName>
</protein>
<evidence type="ECO:0000256" key="2">
    <source>
        <dbReference type="ARBA" id="ARBA00023002"/>
    </source>
</evidence>
<reference evidence="5" key="1">
    <citation type="submission" date="2021-06" db="EMBL/GenBank/DDBJ databases">
        <title>Description of novel taxa of the family Lachnospiraceae.</title>
        <authorList>
            <person name="Chaplin A.V."/>
            <person name="Sokolova S.R."/>
            <person name="Pikina A.P."/>
            <person name="Korzhanova M."/>
            <person name="Belova V."/>
            <person name="Korostin D."/>
            <person name="Efimov B.A."/>
        </authorList>
    </citation>
    <scope>NUCLEOTIDE SEQUENCE</scope>
    <source>
        <strain evidence="5">ASD5720</strain>
    </source>
</reference>
<dbReference type="GO" id="GO:0000166">
    <property type="term" value="F:nucleotide binding"/>
    <property type="evidence" value="ECO:0007669"/>
    <property type="project" value="InterPro"/>
</dbReference>
<comment type="similarity">
    <text evidence="1">Belongs to the Gfo/Idh/MocA family.</text>
</comment>
<evidence type="ECO:0000259" key="3">
    <source>
        <dbReference type="Pfam" id="PF01408"/>
    </source>
</evidence>
<dbReference type="SUPFAM" id="SSF55347">
    <property type="entry name" value="Glyceraldehyde-3-phosphate dehydrogenase-like, C-terminal domain"/>
    <property type="match status" value="1"/>
</dbReference>
<evidence type="ECO:0000313" key="5">
    <source>
        <dbReference type="EMBL" id="MBU9735272.1"/>
    </source>
</evidence>
<evidence type="ECO:0000259" key="4">
    <source>
        <dbReference type="Pfam" id="PF22725"/>
    </source>
</evidence>
<evidence type="ECO:0000256" key="1">
    <source>
        <dbReference type="ARBA" id="ARBA00010928"/>
    </source>
</evidence>
<dbReference type="SUPFAM" id="SSF51735">
    <property type="entry name" value="NAD(P)-binding Rossmann-fold domains"/>
    <property type="match status" value="1"/>
</dbReference>
<gene>
    <name evidence="5" type="ORF">KTH89_01920</name>
</gene>
<dbReference type="InterPro" id="IPR000683">
    <property type="entry name" value="Gfo/Idh/MocA-like_OxRdtase_N"/>
</dbReference>
<dbReference type="Gene3D" id="3.40.50.720">
    <property type="entry name" value="NAD(P)-binding Rossmann-like Domain"/>
    <property type="match status" value="1"/>
</dbReference>
<name>A0A949N9E6_9FIRM</name>
<dbReference type="Pfam" id="PF01408">
    <property type="entry name" value="GFO_IDH_MocA"/>
    <property type="match status" value="1"/>
</dbReference>
<feature type="domain" description="Gfo/Idh/MocA-like oxidoreductase N-terminal" evidence="3">
    <location>
        <begin position="4"/>
        <end position="120"/>
    </location>
</feature>
<sequence>MNKINWGIMGAGRIAGIFSAALRACEEATLYAIGSRSLEKAEEFAGLNQFQKAYGSYEELLADPQVDIVYVATPARYHYEGIKSCLLAGKNVLAEKPLTINAAQAEELIVLAREKKLFFMEAVWTKCHPAFLKLQEWIREGVLGEIRMAEGRFFTAAPSTHRLYSYENGGGALLDLGMYPIMYAQSVFHQTPVNVISHAFMGEKKVDYTNSVVLEYENGAYAQLSSGLGPEKLVFFYIQGTKGKVLLNQEFFFQATKIEVLNYDNQVIRHFEEPFICNGYEYEALEAMRCLREGKTESDKVPLDDTLTVMKIMDTCRKQWDFRFDFEE</sequence>
<dbReference type="Proteomes" id="UP000712157">
    <property type="component" value="Unassembled WGS sequence"/>
</dbReference>
<proteinExistence type="inferred from homology"/>